<accession>V4B500</accession>
<dbReference type="Pfam" id="PF07782">
    <property type="entry name" value="DC_STAMP"/>
    <property type="match status" value="1"/>
</dbReference>
<name>V4B500_LOTGI</name>
<gene>
    <name evidence="9" type="ORF">LOTGIDRAFT_103236</name>
</gene>
<reference evidence="9 10" key="1">
    <citation type="journal article" date="2013" name="Nature">
        <title>Insights into bilaterian evolution from three spiralian genomes.</title>
        <authorList>
            <person name="Simakov O."/>
            <person name="Marletaz F."/>
            <person name="Cho S.J."/>
            <person name="Edsinger-Gonzales E."/>
            <person name="Havlak P."/>
            <person name="Hellsten U."/>
            <person name="Kuo D.H."/>
            <person name="Larsson T."/>
            <person name="Lv J."/>
            <person name="Arendt D."/>
            <person name="Savage R."/>
            <person name="Osoegawa K."/>
            <person name="de Jong P."/>
            <person name="Grimwood J."/>
            <person name="Chapman J.A."/>
            <person name="Shapiro H."/>
            <person name="Aerts A."/>
            <person name="Otillar R.P."/>
            <person name="Terry A.Y."/>
            <person name="Boore J.L."/>
            <person name="Grigoriev I.V."/>
            <person name="Lindberg D.R."/>
            <person name="Seaver E.C."/>
            <person name="Weisblat D.A."/>
            <person name="Putnam N.H."/>
            <person name="Rokhsar D.S."/>
        </authorList>
    </citation>
    <scope>NUCLEOTIDE SEQUENCE [LARGE SCALE GENOMIC DNA]</scope>
</reference>
<dbReference type="CTD" id="20229723"/>
<evidence type="ECO:0000256" key="4">
    <source>
        <dbReference type="ARBA" id="ARBA00023136"/>
    </source>
</evidence>
<feature type="transmembrane region" description="Helical" evidence="6">
    <location>
        <begin position="344"/>
        <end position="363"/>
    </location>
</feature>
<dbReference type="InterPro" id="IPR058842">
    <property type="entry name" value="DCST1_C"/>
</dbReference>
<feature type="domain" description="Dendritic cell-specific transmembrane protein-like" evidence="7">
    <location>
        <begin position="293"/>
        <end position="483"/>
    </location>
</feature>
<sequence>MVSFILCIGLAFSDLIRCVMLLVIPNFFTSQGRSFLLMYAMVLVMIYPVTNFSNNILVMSESATCGQGMALNETKDLVKTAVSPIASMADGLREMLKAISRFARSIKRAFVAMKNAIQEICSAIARVFKWLASITDICNENMGAPYKKCLKAFKDASDDCQVKLGFMNFLCGIVDIVASVCNVARIGELLCIVVDAVVSFVVDEIGAPIKAAIHDVEKMFYFNVSMEYHYNLTMVQSKSYDDVKRDIMNDVKSRLSVLDQAITGAESIMMFTFLLVFVRAMLYRWKYLTKDKYDNTYMTETIKYIDNKRKLRGLPTILPLRTKEKQKYIGTFSPSFTENEQKKLLKGIVFLVLNIINASFYILSDYSLYWTLLLIKEQLQIKTTAPVPAHLKVHVQGEGSMADMYRSMMGVLDPVTGHQLNVDTTPCMPNPGVPNYRIYKIVTGILICCLITNIFEAYGLRLRHIIAGCYYPKRDHARAIWLYNRILKMRGKLKYKMARMMKHKYQGVKSTETTSLKARIAIQYPRIGKVMKFLGYKQKACINCGTEGKEKDYENFHHCEGPGCNAVYCLDCFVDLNNICNICMNILDYGEDSDISEELDSSEDEFHVLAMREKARARKKKIEEIRERNRLSNTILEFRYLAGISAQATASEVIEMDRRAPLIESDASTVSSFGKPADQKGKGLLLSPSSSSLSSLTSSD</sequence>
<dbReference type="Pfam" id="PF26039">
    <property type="entry name" value="Dcst2"/>
    <property type="match status" value="1"/>
</dbReference>
<evidence type="ECO:0000259" key="7">
    <source>
        <dbReference type="Pfam" id="PF07782"/>
    </source>
</evidence>
<evidence type="ECO:0000256" key="3">
    <source>
        <dbReference type="ARBA" id="ARBA00022989"/>
    </source>
</evidence>
<dbReference type="RefSeq" id="XP_009044128.1">
    <property type="nucleotide sequence ID" value="XM_009045880.1"/>
</dbReference>
<evidence type="ECO:0000256" key="1">
    <source>
        <dbReference type="ARBA" id="ARBA00004141"/>
    </source>
</evidence>
<dbReference type="Pfam" id="PF26037">
    <property type="entry name" value="zf-RING_DCST1_C"/>
    <property type="match status" value="1"/>
</dbReference>
<dbReference type="PANTHER" id="PTHR21041:SF9">
    <property type="entry name" value="DENDRITIC CELL-SPECIFIC TRANSMEMBRANE PROTEIN-LIKE DOMAIN-CONTAINING PROTEIN"/>
    <property type="match status" value="1"/>
</dbReference>
<keyword evidence="10" id="KW-1185">Reference proteome</keyword>
<evidence type="ECO:0000256" key="6">
    <source>
        <dbReference type="SAM" id="Phobius"/>
    </source>
</evidence>
<proteinExistence type="predicted"/>
<evidence type="ECO:0000313" key="9">
    <source>
        <dbReference type="EMBL" id="ESP05583.1"/>
    </source>
</evidence>
<dbReference type="GO" id="GO:0016020">
    <property type="term" value="C:membrane"/>
    <property type="evidence" value="ECO:0007669"/>
    <property type="project" value="UniProtKB-SubCell"/>
</dbReference>
<keyword evidence="4 6" id="KW-0472">Membrane</keyword>
<protein>
    <submittedName>
        <fullName evidence="9">Uncharacterized protein</fullName>
    </submittedName>
</protein>
<dbReference type="OMA" id="DAKDNCM"/>
<keyword evidence="3 6" id="KW-1133">Transmembrane helix</keyword>
<dbReference type="Proteomes" id="UP000030746">
    <property type="component" value="Unassembled WGS sequence"/>
</dbReference>
<evidence type="ECO:0000259" key="8">
    <source>
        <dbReference type="Pfam" id="PF26037"/>
    </source>
</evidence>
<dbReference type="InterPro" id="IPR012858">
    <property type="entry name" value="DC_STAMP-like"/>
</dbReference>
<dbReference type="OrthoDB" id="6598372at2759"/>
<evidence type="ECO:0000256" key="5">
    <source>
        <dbReference type="SAM" id="MobiDB-lite"/>
    </source>
</evidence>
<feature type="region of interest" description="Disordered" evidence="5">
    <location>
        <begin position="669"/>
        <end position="700"/>
    </location>
</feature>
<dbReference type="HOGENOM" id="CLU_015030_0_0_1"/>
<dbReference type="PANTHER" id="PTHR21041">
    <property type="entry name" value="DENDRITIC CELL-SPECIFIC TRANSMEMBRANE PROTEIN"/>
    <property type="match status" value="1"/>
</dbReference>
<dbReference type="GeneID" id="20229723"/>
<dbReference type="InterPro" id="IPR051856">
    <property type="entry name" value="CSR-E3_Ligase_Protein"/>
</dbReference>
<dbReference type="AlphaFoldDB" id="V4B500"/>
<comment type="subcellular location">
    <subcellularLocation>
        <location evidence="1">Membrane</location>
        <topology evidence="1">Multi-pass membrane protein</topology>
    </subcellularLocation>
</comment>
<feature type="compositionally biased region" description="Low complexity" evidence="5">
    <location>
        <begin position="684"/>
        <end position="700"/>
    </location>
</feature>
<feature type="transmembrane region" description="Helical" evidence="6">
    <location>
        <begin position="261"/>
        <end position="282"/>
    </location>
</feature>
<keyword evidence="2 6" id="KW-0812">Transmembrane</keyword>
<feature type="domain" description="E3 ubiquitin-protein ligase DCST1-like C-terminal" evidence="8">
    <location>
        <begin position="539"/>
        <end position="585"/>
    </location>
</feature>
<dbReference type="EMBL" id="KB199650">
    <property type="protein sequence ID" value="ESP05583.1"/>
    <property type="molecule type" value="Genomic_DNA"/>
</dbReference>
<feature type="transmembrane region" description="Helical" evidence="6">
    <location>
        <begin position="6"/>
        <end position="28"/>
    </location>
</feature>
<feature type="transmembrane region" description="Helical" evidence="6">
    <location>
        <begin position="35"/>
        <end position="53"/>
    </location>
</feature>
<evidence type="ECO:0000256" key="2">
    <source>
        <dbReference type="ARBA" id="ARBA00022692"/>
    </source>
</evidence>
<organism evidence="9 10">
    <name type="scientific">Lottia gigantea</name>
    <name type="common">Giant owl limpet</name>
    <dbReference type="NCBI Taxonomy" id="225164"/>
    <lineage>
        <taxon>Eukaryota</taxon>
        <taxon>Metazoa</taxon>
        <taxon>Spiralia</taxon>
        <taxon>Lophotrochozoa</taxon>
        <taxon>Mollusca</taxon>
        <taxon>Gastropoda</taxon>
        <taxon>Patellogastropoda</taxon>
        <taxon>Lottioidea</taxon>
        <taxon>Lottiidae</taxon>
        <taxon>Lottia</taxon>
    </lineage>
</organism>
<dbReference type="KEGG" id="lgi:LOTGIDRAFT_103236"/>
<evidence type="ECO:0000313" key="10">
    <source>
        <dbReference type="Proteomes" id="UP000030746"/>
    </source>
</evidence>